<dbReference type="EMBL" id="JAPHNI010001408">
    <property type="protein sequence ID" value="KAJ8105679.1"/>
    <property type="molecule type" value="Genomic_DNA"/>
</dbReference>
<sequence length="143" mass="15762">MADPLARVSLDVSTTSHEEDGERPLGCNGYTDTQICAESCCITWPLNSEAAPHTTPVHRCVAQHWADMHAIGEYSDDHQTADAAQLRGQQNIELRSAKATTELATTQIFVMASKIDSIDLCLSQSYSMVKLAWLAHRLVPYET</sequence>
<comment type="caution">
    <text evidence="1">The sequence shown here is derived from an EMBL/GenBank/DDBJ whole genome shotgun (WGS) entry which is preliminary data.</text>
</comment>
<protein>
    <submittedName>
        <fullName evidence="1">Uncharacterized protein</fullName>
    </submittedName>
</protein>
<evidence type="ECO:0000313" key="2">
    <source>
        <dbReference type="Proteomes" id="UP001153331"/>
    </source>
</evidence>
<name>A0ACC2HRH9_9PLEO</name>
<organism evidence="1 2">
    <name type="scientific">Boeremia exigua</name>
    <dbReference type="NCBI Taxonomy" id="749465"/>
    <lineage>
        <taxon>Eukaryota</taxon>
        <taxon>Fungi</taxon>
        <taxon>Dikarya</taxon>
        <taxon>Ascomycota</taxon>
        <taxon>Pezizomycotina</taxon>
        <taxon>Dothideomycetes</taxon>
        <taxon>Pleosporomycetidae</taxon>
        <taxon>Pleosporales</taxon>
        <taxon>Pleosporineae</taxon>
        <taxon>Didymellaceae</taxon>
        <taxon>Boeremia</taxon>
    </lineage>
</organism>
<gene>
    <name evidence="1" type="ORF">OPT61_g10033</name>
</gene>
<reference evidence="1" key="1">
    <citation type="submission" date="2022-11" db="EMBL/GenBank/DDBJ databases">
        <title>Genome Sequence of Boeremia exigua.</title>
        <authorList>
            <person name="Buettner E."/>
        </authorList>
    </citation>
    <scope>NUCLEOTIDE SEQUENCE</scope>
    <source>
        <strain evidence="1">CU02</strain>
    </source>
</reference>
<keyword evidence="2" id="KW-1185">Reference proteome</keyword>
<accession>A0ACC2HRH9</accession>
<proteinExistence type="predicted"/>
<dbReference type="Proteomes" id="UP001153331">
    <property type="component" value="Unassembled WGS sequence"/>
</dbReference>
<evidence type="ECO:0000313" key="1">
    <source>
        <dbReference type="EMBL" id="KAJ8105679.1"/>
    </source>
</evidence>